<feature type="transmembrane region" description="Helical" evidence="7">
    <location>
        <begin position="248"/>
        <end position="266"/>
    </location>
</feature>
<feature type="transmembrane region" description="Helical" evidence="7">
    <location>
        <begin position="398"/>
        <end position="426"/>
    </location>
</feature>
<keyword evidence="5 7" id="KW-1133">Transmembrane helix</keyword>
<dbReference type="InterPro" id="IPR010656">
    <property type="entry name" value="DctM"/>
</dbReference>
<evidence type="ECO:0000256" key="2">
    <source>
        <dbReference type="ARBA" id="ARBA00022475"/>
    </source>
</evidence>
<dbReference type="Proteomes" id="UP000474757">
    <property type="component" value="Unassembled WGS sequence"/>
</dbReference>
<evidence type="ECO:0000256" key="6">
    <source>
        <dbReference type="ARBA" id="ARBA00023136"/>
    </source>
</evidence>
<comment type="caution">
    <text evidence="9">The sequence shown here is derived from an EMBL/GenBank/DDBJ whole genome shotgun (WGS) entry which is preliminary data.</text>
</comment>
<dbReference type="GO" id="GO:0022857">
    <property type="term" value="F:transmembrane transporter activity"/>
    <property type="evidence" value="ECO:0007669"/>
    <property type="project" value="UniProtKB-UniRule"/>
</dbReference>
<feature type="transmembrane region" description="Helical" evidence="7">
    <location>
        <begin position="54"/>
        <end position="73"/>
    </location>
</feature>
<dbReference type="RefSeq" id="WP_163895324.1">
    <property type="nucleotide sequence ID" value="NZ_JAAFYS010000003.1"/>
</dbReference>
<feature type="transmembrane region" description="Helical" evidence="7">
    <location>
        <begin position="320"/>
        <end position="353"/>
    </location>
</feature>
<feature type="domain" description="TRAP C4-dicarboxylate transport system permease DctM subunit" evidence="8">
    <location>
        <begin position="8"/>
        <end position="422"/>
    </location>
</feature>
<accession>A0A6B2JWY6</accession>
<keyword evidence="4 7" id="KW-0812">Transmembrane</keyword>
<feature type="transmembrane region" description="Helical" evidence="7">
    <location>
        <begin position="173"/>
        <end position="197"/>
    </location>
</feature>
<feature type="transmembrane region" description="Helical" evidence="7">
    <location>
        <begin position="94"/>
        <end position="118"/>
    </location>
</feature>
<evidence type="ECO:0000256" key="5">
    <source>
        <dbReference type="ARBA" id="ARBA00022989"/>
    </source>
</evidence>
<reference evidence="9 10" key="1">
    <citation type="submission" date="2020-02" db="EMBL/GenBank/DDBJ databases">
        <title>Pseudoroseicyclus tamarix, sp. nov., isolated from offshore sediment of a Tamarix chinensis forest.</title>
        <authorList>
            <person name="Gai Y."/>
        </authorList>
    </citation>
    <scope>NUCLEOTIDE SEQUENCE [LARGE SCALE GENOMIC DNA]</scope>
    <source>
        <strain evidence="9 10">CLL3-39</strain>
    </source>
</reference>
<gene>
    <name evidence="9" type="ORF">GZA08_15750</name>
</gene>
<keyword evidence="10" id="KW-1185">Reference proteome</keyword>
<dbReference type="PANTHER" id="PTHR33362:SF5">
    <property type="entry name" value="C4-DICARBOXYLATE TRAP TRANSPORTER LARGE PERMEASE PROTEIN DCTM"/>
    <property type="match status" value="1"/>
</dbReference>
<evidence type="ECO:0000256" key="3">
    <source>
        <dbReference type="ARBA" id="ARBA00022519"/>
    </source>
</evidence>
<protein>
    <recommendedName>
        <fullName evidence="7">TRAP transporter large permease protein</fullName>
    </recommendedName>
</protein>
<evidence type="ECO:0000259" key="8">
    <source>
        <dbReference type="Pfam" id="PF06808"/>
    </source>
</evidence>
<comment type="similarity">
    <text evidence="7">Belongs to the TRAP transporter large permease family.</text>
</comment>
<keyword evidence="3 7" id="KW-0997">Cell inner membrane</keyword>
<feature type="transmembrane region" description="Helical" evidence="7">
    <location>
        <begin position="359"/>
        <end position="386"/>
    </location>
</feature>
<dbReference type="EMBL" id="JAAGAB010000003">
    <property type="protein sequence ID" value="NDV02425.1"/>
    <property type="molecule type" value="Genomic_DNA"/>
</dbReference>
<feature type="transmembrane region" description="Helical" evidence="7">
    <location>
        <begin position="138"/>
        <end position="161"/>
    </location>
</feature>
<comment type="function">
    <text evidence="7">Part of the tripartite ATP-independent periplasmic (TRAP) transport system.</text>
</comment>
<dbReference type="NCBIfam" id="TIGR00786">
    <property type="entry name" value="dctM"/>
    <property type="match status" value="1"/>
</dbReference>
<keyword evidence="2" id="KW-1003">Cell membrane</keyword>
<feature type="transmembrane region" description="Helical" evidence="7">
    <location>
        <begin position="278"/>
        <end position="299"/>
    </location>
</feature>
<proteinExistence type="inferred from homology"/>
<organism evidence="9 10">
    <name type="scientific">Pseudoroseicyclus tamaricis</name>
    <dbReference type="NCBI Taxonomy" id="2705421"/>
    <lineage>
        <taxon>Bacteria</taxon>
        <taxon>Pseudomonadati</taxon>
        <taxon>Pseudomonadota</taxon>
        <taxon>Alphaproteobacteria</taxon>
        <taxon>Rhodobacterales</taxon>
        <taxon>Paracoccaceae</taxon>
        <taxon>Pseudoroseicyclus</taxon>
    </lineage>
</organism>
<dbReference type="PANTHER" id="PTHR33362">
    <property type="entry name" value="SIALIC ACID TRAP TRANSPORTER PERMEASE PROTEIN SIAT-RELATED"/>
    <property type="match status" value="1"/>
</dbReference>
<name>A0A6B2JWY6_9RHOB</name>
<dbReference type="PIRSF" id="PIRSF006066">
    <property type="entry name" value="HI0050"/>
    <property type="match status" value="1"/>
</dbReference>
<dbReference type="AlphaFoldDB" id="A0A6B2JWY6"/>
<evidence type="ECO:0000313" key="9">
    <source>
        <dbReference type="EMBL" id="NDV02425.1"/>
    </source>
</evidence>
<comment type="subcellular location">
    <subcellularLocation>
        <location evidence="1 7">Cell inner membrane</location>
        <topology evidence="1 7">Multi-pass membrane protein</topology>
    </subcellularLocation>
</comment>
<dbReference type="GO" id="GO:0005886">
    <property type="term" value="C:plasma membrane"/>
    <property type="evidence" value="ECO:0007669"/>
    <property type="project" value="UniProtKB-SubCell"/>
</dbReference>
<evidence type="ECO:0000313" key="10">
    <source>
        <dbReference type="Proteomes" id="UP000474757"/>
    </source>
</evidence>
<feature type="transmembrane region" description="Helical" evidence="7">
    <location>
        <begin position="7"/>
        <end position="34"/>
    </location>
</feature>
<evidence type="ECO:0000256" key="4">
    <source>
        <dbReference type="ARBA" id="ARBA00022692"/>
    </source>
</evidence>
<dbReference type="Pfam" id="PF06808">
    <property type="entry name" value="DctM"/>
    <property type="match status" value="1"/>
</dbReference>
<evidence type="ECO:0000256" key="7">
    <source>
        <dbReference type="RuleBase" id="RU369079"/>
    </source>
</evidence>
<keyword evidence="6 7" id="KW-0472">Membrane</keyword>
<comment type="subunit">
    <text evidence="7">The complex comprises the extracytoplasmic solute receptor protein and the two transmembrane proteins.</text>
</comment>
<sequence>MIAALIAFAIVLALCFFGIRIGFATLFVGFLGFALERGIGPAFSLMGAQVLETATSYSLSVIPLFVLMGVFIYRSDISGDLYRAAHARLGHYRGGLAHSTVLACAGFSAVCGSSLATAATMTRVALPPMRTHHYSDRLATGTIAAGGTLGIMIPPSVPLMIYGIIAEQDIGRLFIAGILPGAILVLSFMAAIVVWSGLKPEMAPPGEKLERKEGASAVRAVLPVLALFVLVLGGIYGRIFTPTEAAGIGATGAALIAMTRGHLWSFREWVEALVEASMTTASLFMVVFGTMVFAQYINLSGMPFDLMFMLQDMQLTPTGLVVGICVIALLLGMVFESLGILLLLVPVFMPALLAAQVDLIWFGIVIVLVTELGLITPPIGMNVFVVRSVVDDVRMADIFVGVLPFALAMLAVLALILALPGIATWLPGLSG</sequence>
<dbReference type="InterPro" id="IPR004681">
    <property type="entry name" value="TRAP_DctM"/>
</dbReference>
<evidence type="ECO:0000256" key="1">
    <source>
        <dbReference type="ARBA" id="ARBA00004429"/>
    </source>
</evidence>
<keyword evidence="7" id="KW-0813">Transport</keyword>
<feature type="transmembrane region" description="Helical" evidence="7">
    <location>
        <begin position="217"/>
        <end position="236"/>
    </location>
</feature>